<evidence type="ECO:0000313" key="8">
    <source>
        <dbReference type="Proteomes" id="UP001056429"/>
    </source>
</evidence>
<dbReference type="SMART" id="SM00267">
    <property type="entry name" value="GGDEF"/>
    <property type="match status" value="1"/>
</dbReference>
<feature type="domain" description="Response regulatory" evidence="5">
    <location>
        <begin position="6"/>
        <end position="123"/>
    </location>
</feature>
<dbReference type="EMBL" id="JAGSOJ010000001">
    <property type="protein sequence ID" value="MCM1989511.1"/>
    <property type="molecule type" value="Genomic_DNA"/>
</dbReference>
<proteinExistence type="predicted"/>
<gene>
    <name evidence="7" type="ORF">KDK92_07140</name>
</gene>
<protein>
    <recommendedName>
        <fullName evidence="1">Stage 0 sporulation protein A homolog</fullName>
    </recommendedName>
</protein>
<dbReference type="AlphaFoldDB" id="A0A9J6NYB0"/>
<keyword evidence="7" id="KW-0808">Transferase</keyword>
<dbReference type="PANTHER" id="PTHR45138:SF9">
    <property type="entry name" value="DIGUANYLATE CYCLASE DGCM-RELATED"/>
    <property type="match status" value="1"/>
</dbReference>
<dbReference type="InterPro" id="IPR043128">
    <property type="entry name" value="Rev_trsase/Diguanyl_cyclase"/>
</dbReference>
<dbReference type="SUPFAM" id="SSF52172">
    <property type="entry name" value="CheY-like"/>
    <property type="match status" value="1"/>
</dbReference>
<dbReference type="SUPFAM" id="SSF55073">
    <property type="entry name" value="Nucleotide cyclase"/>
    <property type="match status" value="1"/>
</dbReference>
<reference evidence="7" key="1">
    <citation type="journal article" date="2021" name="mSystems">
        <title>Bacteria and Archaea Synergistically Convert Glycine Betaine to Biogenic Methane in the Formosa Cold Seep of the South China Sea.</title>
        <authorList>
            <person name="Li L."/>
            <person name="Zhang W."/>
            <person name="Zhang S."/>
            <person name="Song L."/>
            <person name="Sun Q."/>
            <person name="Zhang H."/>
            <person name="Xiang H."/>
            <person name="Dong X."/>
        </authorList>
    </citation>
    <scope>NUCLEOTIDE SEQUENCE</scope>
    <source>
        <strain evidence="7">ZWT</strain>
    </source>
</reference>
<dbReference type="Proteomes" id="UP001056429">
    <property type="component" value="Unassembled WGS sequence"/>
</dbReference>
<feature type="modified residue" description="4-aspartylphosphate" evidence="3">
    <location>
        <position position="55"/>
    </location>
</feature>
<keyword evidence="8" id="KW-1185">Reference proteome</keyword>
<dbReference type="Gene3D" id="3.40.50.2300">
    <property type="match status" value="1"/>
</dbReference>
<dbReference type="GO" id="GO:0000160">
    <property type="term" value="P:phosphorelay signal transduction system"/>
    <property type="evidence" value="ECO:0007669"/>
    <property type="project" value="InterPro"/>
</dbReference>
<dbReference type="PANTHER" id="PTHR45138">
    <property type="entry name" value="REGULATORY COMPONENTS OF SENSORY TRANSDUCTION SYSTEM"/>
    <property type="match status" value="1"/>
</dbReference>
<sequence length="327" mass="37492">MRQKVDILIVDDLKENHLVMESVLTDEDLNLINAMSGEEALKLCSSHSFAVILMDVQMPGLDGFQTAELLRKIEKTKKIPIIFVTAISKEKKSIFKGYEVGAVDYLFKPIDPLILRSKVNIFKELYLQRRLIEDIAEELENKIVELTNLKEEKCKLEDISLEDFLTGTYNRRGIDRMLKMHWRNCSRYEMPLSVIMLDLDNFKKYNDMYGHIQGDEVLKKVASSIKGTLGRSEDFAGRYGGEEFLVVLPNTSLDGAIIIADRINNKLKELSIKHENNDANGYVTVSMGIASIFPKNHMNMEGIIKHADEMLYKAKENGKNQYKYIEI</sequence>
<evidence type="ECO:0000256" key="3">
    <source>
        <dbReference type="PROSITE-ProRule" id="PRU00169"/>
    </source>
</evidence>
<dbReference type="InterPro" id="IPR029787">
    <property type="entry name" value="Nucleotide_cyclase"/>
</dbReference>
<evidence type="ECO:0000256" key="2">
    <source>
        <dbReference type="ARBA" id="ARBA00024867"/>
    </source>
</evidence>
<evidence type="ECO:0000256" key="1">
    <source>
        <dbReference type="ARBA" id="ARBA00018672"/>
    </source>
</evidence>
<dbReference type="GO" id="GO:0052621">
    <property type="term" value="F:diguanylate cyclase activity"/>
    <property type="evidence" value="ECO:0007669"/>
    <property type="project" value="TreeGrafter"/>
</dbReference>
<dbReference type="Gene3D" id="3.30.70.270">
    <property type="match status" value="1"/>
</dbReference>
<dbReference type="GO" id="GO:1902201">
    <property type="term" value="P:negative regulation of bacterial-type flagellum-dependent cell motility"/>
    <property type="evidence" value="ECO:0007669"/>
    <property type="project" value="TreeGrafter"/>
</dbReference>
<dbReference type="GO" id="GO:0043709">
    <property type="term" value="P:cell adhesion involved in single-species biofilm formation"/>
    <property type="evidence" value="ECO:0007669"/>
    <property type="project" value="TreeGrafter"/>
</dbReference>
<dbReference type="InterPro" id="IPR000160">
    <property type="entry name" value="GGDEF_dom"/>
</dbReference>
<dbReference type="FunFam" id="3.30.70.270:FF:000001">
    <property type="entry name" value="Diguanylate cyclase domain protein"/>
    <property type="match status" value="1"/>
</dbReference>
<dbReference type="GO" id="GO:0005886">
    <property type="term" value="C:plasma membrane"/>
    <property type="evidence" value="ECO:0007669"/>
    <property type="project" value="TreeGrafter"/>
</dbReference>
<dbReference type="Pfam" id="PF00072">
    <property type="entry name" value="Response_reg"/>
    <property type="match status" value="1"/>
</dbReference>
<organism evidence="7 8">
    <name type="scientific">Oceanirhabdus seepicola</name>
    <dbReference type="NCBI Taxonomy" id="2828781"/>
    <lineage>
        <taxon>Bacteria</taxon>
        <taxon>Bacillati</taxon>
        <taxon>Bacillota</taxon>
        <taxon>Clostridia</taxon>
        <taxon>Eubacteriales</taxon>
        <taxon>Clostridiaceae</taxon>
        <taxon>Oceanirhabdus</taxon>
    </lineage>
</organism>
<dbReference type="Pfam" id="PF00990">
    <property type="entry name" value="GGDEF"/>
    <property type="match status" value="1"/>
</dbReference>
<evidence type="ECO:0000256" key="4">
    <source>
        <dbReference type="SAM" id="Coils"/>
    </source>
</evidence>
<dbReference type="CDD" id="cd01949">
    <property type="entry name" value="GGDEF"/>
    <property type="match status" value="1"/>
</dbReference>
<comment type="caution">
    <text evidence="7">The sequence shown here is derived from an EMBL/GenBank/DDBJ whole genome shotgun (WGS) entry which is preliminary data.</text>
</comment>
<dbReference type="PROSITE" id="PS50887">
    <property type="entry name" value="GGDEF"/>
    <property type="match status" value="1"/>
</dbReference>
<dbReference type="SMART" id="SM00448">
    <property type="entry name" value="REC"/>
    <property type="match status" value="1"/>
</dbReference>
<evidence type="ECO:0000259" key="6">
    <source>
        <dbReference type="PROSITE" id="PS50887"/>
    </source>
</evidence>
<feature type="domain" description="GGDEF" evidence="6">
    <location>
        <begin position="190"/>
        <end position="327"/>
    </location>
</feature>
<dbReference type="InterPro" id="IPR050469">
    <property type="entry name" value="Diguanylate_Cyclase"/>
</dbReference>
<keyword evidence="3" id="KW-0597">Phosphoprotein</keyword>
<keyword evidence="4" id="KW-0175">Coiled coil</keyword>
<keyword evidence="7" id="KW-0548">Nucleotidyltransferase</keyword>
<feature type="coiled-coil region" evidence="4">
    <location>
        <begin position="122"/>
        <end position="156"/>
    </location>
</feature>
<dbReference type="InterPro" id="IPR001789">
    <property type="entry name" value="Sig_transdc_resp-reg_receiver"/>
</dbReference>
<reference evidence="7" key="2">
    <citation type="submission" date="2021-04" db="EMBL/GenBank/DDBJ databases">
        <authorList>
            <person name="Dong X."/>
        </authorList>
    </citation>
    <scope>NUCLEOTIDE SEQUENCE</scope>
    <source>
        <strain evidence="7">ZWT</strain>
    </source>
</reference>
<evidence type="ECO:0000313" key="7">
    <source>
        <dbReference type="EMBL" id="MCM1989511.1"/>
    </source>
</evidence>
<evidence type="ECO:0000259" key="5">
    <source>
        <dbReference type="PROSITE" id="PS50110"/>
    </source>
</evidence>
<comment type="function">
    <text evidence="2">May play the central regulatory role in sporulation. It may be an element of the effector pathway responsible for the activation of sporulation genes in response to nutritional stress. Spo0A may act in concert with spo0H (a sigma factor) to control the expression of some genes that are critical to the sporulation process.</text>
</comment>
<dbReference type="NCBIfam" id="TIGR00254">
    <property type="entry name" value="GGDEF"/>
    <property type="match status" value="1"/>
</dbReference>
<dbReference type="InterPro" id="IPR011006">
    <property type="entry name" value="CheY-like_superfamily"/>
</dbReference>
<dbReference type="RefSeq" id="WP_250858504.1">
    <property type="nucleotide sequence ID" value="NZ_JAGSOJ010000001.1"/>
</dbReference>
<accession>A0A9J6NYB0</accession>
<name>A0A9J6NYB0_9CLOT</name>
<dbReference type="PROSITE" id="PS50110">
    <property type="entry name" value="RESPONSE_REGULATORY"/>
    <property type="match status" value="1"/>
</dbReference>